<dbReference type="InterPro" id="IPR045090">
    <property type="entry name" value="Pept_M3A_M3B"/>
</dbReference>
<dbReference type="InterPro" id="IPR045666">
    <property type="entry name" value="OpdA_N"/>
</dbReference>
<dbReference type="Pfam" id="PF01432">
    <property type="entry name" value="Peptidase_M3"/>
    <property type="match status" value="1"/>
</dbReference>
<dbReference type="PANTHER" id="PTHR11804:SF84">
    <property type="entry name" value="SACCHAROLYSIN"/>
    <property type="match status" value="1"/>
</dbReference>
<evidence type="ECO:0000256" key="2">
    <source>
        <dbReference type="ARBA" id="ARBA00022670"/>
    </source>
</evidence>
<dbReference type="SUPFAM" id="SSF55486">
    <property type="entry name" value="Metalloproteases ('zincins'), catalytic domain"/>
    <property type="match status" value="1"/>
</dbReference>
<comment type="similarity">
    <text evidence="1 9">Belongs to the peptidase M3 family.</text>
</comment>
<evidence type="ECO:0000313" key="13">
    <source>
        <dbReference type="Proteomes" id="UP000176511"/>
    </source>
</evidence>
<keyword evidence="6 9" id="KW-0482">Metalloprotease</keyword>
<name>A0A1F6DI26_9BACT</name>
<keyword evidence="2 9" id="KW-0645">Protease</keyword>
<evidence type="ECO:0000256" key="1">
    <source>
        <dbReference type="ARBA" id="ARBA00006040"/>
    </source>
</evidence>
<comment type="caution">
    <text evidence="12">The sequence shown here is derived from an EMBL/GenBank/DDBJ whole genome shotgun (WGS) entry which is preliminary data.</text>
</comment>
<dbReference type="EC" id="3.4.24.70" evidence="8"/>
<dbReference type="InterPro" id="IPR024077">
    <property type="entry name" value="Neurolysin/TOP_dom2"/>
</dbReference>
<dbReference type="InterPro" id="IPR001567">
    <property type="entry name" value="Pept_M3A_M3B_dom"/>
</dbReference>
<dbReference type="Gene3D" id="3.40.390.10">
    <property type="entry name" value="Collagenase (Catalytic Domain)"/>
    <property type="match status" value="1"/>
</dbReference>
<feature type="domain" description="Peptidase M3A/M3B catalytic" evidence="10">
    <location>
        <begin position="243"/>
        <end position="690"/>
    </location>
</feature>
<evidence type="ECO:0000256" key="7">
    <source>
        <dbReference type="ARBA" id="ARBA00024603"/>
    </source>
</evidence>
<comment type="cofactor">
    <cofactor evidence="9">
        <name>Zn(2+)</name>
        <dbReference type="ChEBI" id="CHEBI:29105"/>
    </cofactor>
    <text evidence="9">Binds 1 zinc ion.</text>
</comment>
<evidence type="ECO:0000256" key="9">
    <source>
        <dbReference type="RuleBase" id="RU003435"/>
    </source>
</evidence>
<dbReference type="GO" id="GO:0046872">
    <property type="term" value="F:metal ion binding"/>
    <property type="evidence" value="ECO:0007669"/>
    <property type="project" value="UniProtKB-UniRule"/>
</dbReference>
<dbReference type="Gene3D" id="1.10.1370.10">
    <property type="entry name" value="Neurolysin, domain 3"/>
    <property type="match status" value="1"/>
</dbReference>
<sequence length="698" mass="78491">MGRTFYVLCSINEKKGLAMNYEIRDGLTLPVWESFDAAHALAELSKLYDNGRAFAERIAAMESPTFADIIADEDNDNDIARVAGPLQHLFSTMKEKYPDLKGAMDAANELGVQYGADISFDKGLYEAYKKVRAREDFMSLTAEQQCIVQRAIEGFERAGIALPKEAQDELRKINQELTRLSTTFSDNVTKATDAWSLLIPECDAHRLRGIPEAAQEAMRRAAQKKGQVGALVALGMSDTLAVLEYAHDRDLRQEVWTARNARASSLSFALPEVDNGPLMPRMLQLRQRKAEILGFSSFNELSLSKKAARSVGVAGVDDFLCTIALAAQSSAKEDFARWQERSKDHRITRMQPWDIPYLSRIIKEEKFDIDDEKVREYFPLQNVLATLSDILENWWGVTLAPIMDASVWHDSVTLYAVKNKDGATVAALYMDLFERNGKNGGAWMDDAVARRETSDGVQLPVAHLIGNFRKPADSDAYLSHDEMVTLFHEAGHCFHLLMTEAKYLSTNMTSVEWDTIELPSQFFENWCWEKDTLQYMSAHRITGEPIPDDLLDALIGQRYFESGSMAVRQVLQALFDWDAHKYVPASEQDLLAMYAALSEEIVLRPVRPEVRFPHAFSHIFAGGYAAGYFSYLWAEGLVADVYAAFAEEGGMMNAEVAERYRKEILAPGASRPMMESFRAFRGRDLDATKLIPYLGLAT</sequence>
<evidence type="ECO:0000259" key="11">
    <source>
        <dbReference type="Pfam" id="PF19310"/>
    </source>
</evidence>
<comment type="catalytic activity">
    <reaction evidence="7">
        <text>Hydrolysis of oligopeptides, with broad specificity. Gly or Ala commonly occur as P1 or P1' residues, but more distant residues are also important, as is shown by the fact that Z-Gly-Pro-Gly-|-Gly-Pro-Ala is cleaved, but not Z-(Gly)(5).</text>
        <dbReference type="EC" id="3.4.24.70"/>
    </reaction>
</comment>
<dbReference type="PANTHER" id="PTHR11804">
    <property type="entry name" value="PROTEASE M3 THIMET OLIGOPEPTIDASE-RELATED"/>
    <property type="match status" value="1"/>
</dbReference>
<evidence type="ECO:0000259" key="10">
    <source>
        <dbReference type="Pfam" id="PF01432"/>
    </source>
</evidence>
<accession>A0A1F6DI26</accession>
<evidence type="ECO:0000256" key="8">
    <source>
        <dbReference type="ARBA" id="ARBA00026100"/>
    </source>
</evidence>
<dbReference type="GO" id="GO:0006508">
    <property type="term" value="P:proteolysis"/>
    <property type="evidence" value="ECO:0007669"/>
    <property type="project" value="UniProtKB-KW"/>
</dbReference>
<evidence type="ECO:0000256" key="5">
    <source>
        <dbReference type="ARBA" id="ARBA00022833"/>
    </source>
</evidence>
<evidence type="ECO:0000256" key="4">
    <source>
        <dbReference type="ARBA" id="ARBA00022801"/>
    </source>
</evidence>
<evidence type="ECO:0000256" key="3">
    <source>
        <dbReference type="ARBA" id="ARBA00022723"/>
    </source>
</evidence>
<reference evidence="12 13" key="1">
    <citation type="journal article" date="2016" name="Nat. Commun.">
        <title>Thousands of microbial genomes shed light on interconnected biogeochemical processes in an aquifer system.</title>
        <authorList>
            <person name="Anantharaman K."/>
            <person name="Brown C.T."/>
            <person name="Hug L.A."/>
            <person name="Sharon I."/>
            <person name="Castelle C.J."/>
            <person name="Probst A.J."/>
            <person name="Thomas B.C."/>
            <person name="Singh A."/>
            <person name="Wilkins M.J."/>
            <person name="Karaoz U."/>
            <person name="Brodie E.L."/>
            <person name="Williams K.H."/>
            <person name="Hubbard S.S."/>
            <person name="Banfield J.F."/>
        </authorList>
    </citation>
    <scope>NUCLEOTIDE SEQUENCE [LARGE SCALE GENOMIC DNA]</scope>
</reference>
<keyword evidence="3 9" id="KW-0479">Metal-binding</keyword>
<dbReference type="GO" id="GO:0006518">
    <property type="term" value="P:peptide metabolic process"/>
    <property type="evidence" value="ECO:0007669"/>
    <property type="project" value="TreeGrafter"/>
</dbReference>
<dbReference type="InterPro" id="IPR024079">
    <property type="entry name" value="MetalloPept_cat_dom_sf"/>
</dbReference>
<dbReference type="InterPro" id="IPR034005">
    <property type="entry name" value="M3A_DCP"/>
</dbReference>
<dbReference type="STRING" id="1798491.A3C87_02095"/>
<dbReference type="AlphaFoldDB" id="A0A1F6DI26"/>
<dbReference type="CDD" id="cd06456">
    <property type="entry name" value="M3A_DCP"/>
    <property type="match status" value="1"/>
</dbReference>
<dbReference type="GO" id="GO:0004222">
    <property type="term" value="F:metalloendopeptidase activity"/>
    <property type="evidence" value="ECO:0007669"/>
    <property type="project" value="UniProtKB-EC"/>
</dbReference>
<organism evidence="12 13">
    <name type="scientific">Candidatus Kaiserbacteria bacterium RIFCSPHIGHO2_02_FULL_49_34</name>
    <dbReference type="NCBI Taxonomy" id="1798491"/>
    <lineage>
        <taxon>Bacteria</taxon>
        <taxon>Candidatus Kaiseribacteriota</taxon>
    </lineage>
</organism>
<proteinExistence type="inferred from homology"/>
<evidence type="ECO:0000313" key="12">
    <source>
        <dbReference type="EMBL" id="OGG61068.1"/>
    </source>
</evidence>
<keyword evidence="5 9" id="KW-0862">Zinc</keyword>
<dbReference type="Pfam" id="PF19310">
    <property type="entry name" value="TOP_N"/>
    <property type="match status" value="1"/>
</dbReference>
<keyword evidence="4 9" id="KW-0378">Hydrolase</keyword>
<gene>
    <name evidence="12" type="ORF">A3C87_02095</name>
</gene>
<evidence type="ECO:0000256" key="6">
    <source>
        <dbReference type="ARBA" id="ARBA00023049"/>
    </source>
</evidence>
<dbReference type="Proteomes" id="UP000176511">
    <property type="component" value="Unassembled WGS sequence"/>
</dbReference>
<protein>
    <recommendedName>
        <fullName evidence="8">oligopeptidase A</fullName>
        <ecNumber evidence="8">3.4.24.70</ecNumber>
    </recommendedName>
</protein>
<dbReference type="EMBL" id="MFLE01000026">
    <property type="protein sequence ID" value="OGG61068.1"/>
    <property type="molecule type" value="Genomic_DNA"/>
</dbReference>
<feature type="domain" description="Oligopeptidase A N-terminal" evidence="11">
    <location>
        <begin position="77"/>
        <end position="166"/>
    </location>
</feature>